<proteinExistence type="predicted"/>
<reference evidence="1 2" key="2">
    <citation type="submission" date="2016-08" db="EMBL/GenBank/DDBJ databases">
        <title>Orenia metallireducens sp. nov. strain Z6, a Novel Metal-reducing Firmicute from the Deep Subsurface.</title>
        <authorList>
            <person name="Maxim B.I."/>
            <person name="Kenneth K."/>
            <person name="Flynn T.M."/>
            <person name="Oloughlin E.J."/>
            <person name="Locke R.A."/>
            <person name="Weber J.R."/>
            <person name="Egan S.M."/>
            <person name="Mackie R.I."/>
            <person name="Cann I.K."/>
        </authorList>
    </citation>
    <scope>NUCLEOTIDE SEQUENCE [LARGE SCALE GENOMIC DNA]</scope>
    <source>
        <strain evidence="1 2">Z6</strain>
    </source>
</reference>
<dbReference type="AlphaFoldDB" id="A0A1C0A7G5"/>
<dbReference type="RefSeq" id="WP_068717695.1">
    <property type="nucleotide sequence ID" value="NZ_LWDV01000009.1"/>
</dbReference>
<sequence length="154" mass="17694">MERDYSTTWSTDVRNISDRVYFSKVFKDKITYISNPIISKSTGESIIVIVTPLAAVINLNQFSDDITKLGIKYFDSYSIINGEGKIVAHPDKRMIIKKNINKSFNLISEKLVSLASKIKNSNSGMLKYRQKMKIDTYFTIILEKLMIGNWLHQC</sequence>
<evidence type="ECO:0000313" key="2">
    <source>
        <dbReference type="Proteomes" id="UP000093514"/>
    </source>
</evidence>
<evidence type="ECO:0008006" key="3">
    <source>
        <dbReference type="Google" id="ProtNLM"/>
    </source>
</evidence>
<dbReference type="Proteomes" id="UP000093514">
    <property type="component" value="Unassembled WGS sequence"/>
</dbReference>
<protein>
    <recommendedName>
        <fullName evidence="3">Cache domain-containing protein</fullName>
    </recommendedName>
</protein>
<gene>
    <name evidence="1" type="ORF">U472_09080</name>
</gene>
<organism evidence="1 2">
    <name type="scientific">Orenia metallireducens</name>
    <dbReference type="NCBI Taxonomy" id="1413210"/>
    <lineage>
        <taxon>Bacteria</taxon>
        <taxon>Bacillati</taxon>
        <taxon>Bacillota</taxon>
        <taxon>Clostridia</taxon>
        <taxon>Halanaerobiales</taxon>
        <taxon>Halobacteroidaceae</taxon>
        <taxon>Orenia</taxon>
    </lineage>
</organism>
<comment type="caution">
    <text evidence="1">The sequence shown here is derived from an EMBL/GenBank/DDBJ whole genome shotgun (WGS) entry which is preliminary data.</text>
</comment>
<evidence type="ECO:0000313" key="1">
    <source>
        <dbReference type="EMBL" id="OCL26158.1"/>
    </source>
</evidence>
<dbReference type="Gene3D" id="3.30.450.20">
    <property type="entry name" value="PAS domain"/>
    <property type="match status" value="2"/>
</dbReference>
<name>A0A1C0A7G5_9FIRM</name>
<reference evidence="2" key="1">
    <citation type="submission" date="2016-07" db="EMBL/GenBank/DDBJ databases">
        <authorList>
            <person name="Florea S."/>
            <person name="Webb J.S."/>
            <person name="Jaromczyk J."/>
            <person name="Schardl C.L."/>
        </authorList>
    </citation>
    <scope>NUCLEOTIDE SEQUENCE [LARGE SCALE GENOMIC DNA]</scope>
    <source>
        <strain evidence="2">Z6</strain>
    </source>
</reference>
<keyword evidence="2" id="KW-1185">Reference proteome</keyword>
<accession>A0A1C0A7G5</accession>
<dbReference type="EMBL" id="LWDV01000009">
    <property type="protein sequence ID" value="OCL26158.1"/>
    <property type="molecule type" value="Genomic_DNA"/>
</dbReference>
<dbReference type="OrthoDB" id="9814363at2"/>